<gene>
    <name evidence="1" type="ORF">PHLGIDRAFT_78047</name>
</gene>
<proteinExistence type="predicted"/>
<dbReference type="SUPFAM" id="SSF56672">
    <property type="entry name" value="DNA/RNA polymerases"/>
    <property type="match status" value="1"/>
</dbReference>
<reference evidence="1 2" key="1">
    <citation type="journal article" date="2014" name="PLoS Genet.">
        <title>Analysis of the Phlebiopsis gigantea genome, transcriptome and secretome provides insight into its pioneer colonization strategies of wood.</title>
        <authorList>
            <person name="Hori C."/>
            <person name="Ishida T."/>
            <person name="Igarashi K."/>
            <person name="Samejima M."/>
            <person name="Suzuki H."/>
            <person name="Master E."/>
            <person name="Ferreira P."/>
            <person name="Ruiz-Duenas F.J."/>
            <person name="Held B."/>
            <person name="Canessa P."/>
            <person name="Larrondo L.F."/>
            <person name="Schmoll M."/>
            <person name="Druzhinina I.S."/>
            <person name="Kubicek C.P."/>
            <person name="Gaskell J.A."/>
            <person name="Kersten P."/>
            <person name="St John F."/>
            <person name="Glasner J."/>
            <person name="Sabat G."/>
            <person name="Splinter BonDurant S."/>
            <person name="Syed K."/>
            <person name="Yadav J."/>
            <person name="Mgbeahuruike A.C."/>
            <person name="Kovalchuk A."/>
            <person name="Asiegbu F.O."/>
            <person name="Lackner G."/>
            <person name="Hoffmeister D."/>
            <person name="Rencoret J."/>
            <person name="Gutierrez A."/>
            <person name="Sun H."/>
            <person name="Lindquist E."/>
            <person name="Barry K."/>
            <person name="Riley R."/>
            <person name="Grigoriev I.V."/>
            <person name="Henrissat B."/>
            <person name="Kues U."/>
            <person name="Berka R.M."/>
            <person name="Martinez A.T."/>
            <person name="Covert S.F."/>
            <person name="Blanchette R.A."/>
            <person name="Cullen D."/>
        </authorList>
    </citation>
    <scope>NUCLEOTIDE SEQUENCE [LARGE SCALE GENOMIC DNA]</scope>
    <source>
        <strain evidence="1 2">11061_1 CR5-6</strain>
    </source>
</reference>
<protein>
    <recommendedName>
        <fullName evidence="3">Reverse transcriptase domain-containing protein</fullName>
    </recommendedName>
</protein>
<evidence type="ECO:0000313" key="2">
    <source>
        <dbReference type="Proteomes" id="UP000053257"/>
    </source>
</evidence>
<dbReference type="OrthoDB" id="3248529at2759"/>
<dbReference type="HOGENOM" id="CLU_003292_8_2_1"/>
<evidence type="ECO:0008006" key="3">
    <source>
        <dbReference type="Google" id="ProtNLM"/>
    </source>
</evidence>
<dbReference type="PANTHER" id="PTHR33050">
    <property type="entry name" value="REVERSE TRANSCRIPTASE DOMAIN-CONTAINING PROTEIN"/>
    <property type="match status" value="1"/>
</dbReference>
<dbReference type="EMBL" id="KN840631">
    <property type="protein sequence ID" value="KIP03136.1"/>
    <property type="molecule type" value="Genomic_DNA"/>
</dbReference>
<dbReference type="AlphaFoldDB" id="A0A0C3RS68"/>
<evidence type="ECO:0000313" key="1">
    <source>
        <dbReference type="EMBL" id="KIP03136.1"/>
    </source>
</evidence>
<organism evidence="1 2">
    <name type="scientific">Phlebiopsis gigantea (strain 11061_1 CR5-6)</name>
    <name type="common">White-rot fungus</name>
    <name type="synonym">Peniophora gigantea</name>
    <dbReference type="NCBI Taxonomy" id="745531"/>
    <lineage>
        <taxon>Eukaryota</taxon>
        <taxon>Fungi</taxon>
        <taxon>Dikarya</taxon>
        <taxon>Basidiomycota</taxon>
        <taxon>Agaricomycotina</taxon>
        <taxon>Agaricomycetes</taxon>
        <taxon>Polyporales</taxon>
        <taxon>Phanerochaetaceae</taxon>
        <taxon>Phlebiopsis</taxon>
    </lineage>
</organism>
<dbReference type="InterPro" id="IPR052055">
    <property type="entry name" value="Hepadnavirus_pol/RT"/>
</dbReference>
<feature type="non-terminal residue" evidence="1">
    <location>
        <position position="1"/>
    </location>
</feature>
<dbReference type="PANTHER" id="PTHR33050:SF7">
    <property type="entry name" value="RIBONUCLEASE H"/>
    <property type="match status" value="1"/>
</dbReference>
<keyword evidence="2" id="KW-1185">Reference proteome</keyword>
<name>A0A0C3RS68_PHLG1</name>
<sequence length="458" mass="50569">IGPFRTSPLGLVPKPHSTKLRLVQDMSFPRRRPGVLSVNATIDSDDFPTAWGTFADTSALLLTLPPGCMAATFDIRAAYRVTPIRPAQQNALCLCWNGKIYVDRAVMFGLSSSAGVFGSVADMLVAIYEACGFFPVLKWVDDFLVIRRPGEAWSEQDFVQLTSPLGVPWADEKTRPFAVQQQYIGFVWDLEAKTVSFPEHKLLATNALISSWRDPLARFDAHEAASLHGKLVHTSTIFRLIRPFLRSASHFATSFRNPTARLRPPRPLLHDLSWIASMLSVLPRTLPLQHAAPHDLGWWGDASTSFGIGVVVGAFWGVWAWAPGFEVGPGCRHDIGWAEAVAVELGLALVAHHQLLDACLPSQRHLLVRSDNSGVVAVVNSGRSRNQNTNQVLKRVFLRCASLGISLHTEYVPSRDNVTDPLSRGDISSFLLHFPSAKVRSEWVLPPHLRSCLIPWSG</sequence>
<dbReference type="InterPro" id="IPR043502">
    <property type="entry name" value="DNA/RNA_pol_sf"/>
</dbReference>
<dbReference type="STRING" id="745531.A0A0C3RS68"/>
<dbReference type="Proteomes" id="UP000053257">
    <property type="component" value="Unassembled WGS sequence"/>
</dbReference>
<accession>A0A0C3RS68</accession>